<feature type="compositionally biased region" description="Basic residues" evidence="1">
    <location>
        <begin position="25"/>
        <end position="42"/>
    </location>
</feature>
<reference evidence="2" key="1">
    <citation type="submission" date="2025-08" db="UniProtKB">
        <authorList>
            <consortium name="Ensembl"/>
        </authorList>
    </citation>
    <scope>IDENTIFICATION</scope>
</reference>
<dbReference type="Proteomes" id="UP000694621">
    <property type="component" value="Unplaced"/>
</dbReference>
<dbReference type="AlphaFoldDB" id="A0A8B9KBC3"/>
<proteinExistence type="predicted"/>
<name>A0A8B9KBC3_ASTMX</name>
<sequence>RSSRSAGCCHSRPLSSRAGWPGRSARGRPRPARAGSARRSRAARGPAPRTSRSRCARSPCPWRWGAGTGEHGRGKGRRVIVDVQDDDFSFKQVHPALRGADHGHLEVNKTLVLVENHLTLLQLLAVDPSLVGAQVPGDVVNLEVVGAGLERKRHLAGPGYDAQVGGYIPHAYVRGTLLGQAVAQHLLCHRGLTQQLQQEPAVAYTVHCGRSPHRSGMIFHSKKIKGKNISNKKKSNE</sequence>
<feature type="region of interest" description="Disordered" evidence="1">
    <location>
        <begin position="1"/>
        <end position="76"/>
    </location>
</feature>
<evidence type="ECO:0000256" key="1">
    <source>
        <dbReference type="SAM" id="MobiDB-lite"/>
    </source>
</evidence>
<feature type="compositionally biased region" description="Low complexity" evidence="1">
    <location>
        <begin position="15"/>
        <end position="24"/>
    </location>
</feature>
<evidence type="ECO:0000313" key="2">
    <source>
        <dbReference type="Ensembl" id="ENSAMXP00005034829.1"/>
    </source>
</evidence>
<dbReference type="OrthoDB" id="9908946at2759"/>
<dbReference type="Ensembl" id="ENSAMXT00005037994.1">
    <property type="protein sequence ID" value="ENSAMXP00005034829.1"/>
    <property type="gene ID" value="ENSAMXG00005016777.1"/>
</dbReference>
<evidence type="ECO:0000313" key="3">
    <source>
        <dbReference type="Proteomes" id="UP000694621"/>
    </source>
</evidence>
<organism evidence="2 3">
    <name type="scientific">Astyanax mexicanus</name>
    <name type="common">Blind cave fish</name>
    <name type="synonym">Astyanax fasciatus mexicanus</name>
    <dbReference type="NCBI Taxonomy" id="7994"/>
    <lineage>
        <taxon>Eukaryota</taxon>
        <taxon>Metazoa</taxon>
        <taxon>Chordata</taxon>
        <taxon>Craniata</taxon>
        <taxon>Vertebrata</taxon>
        <taxon>Euteleostomi</taxon>
        <taxon>Actinopterygii</taxon>
        <taxon>Neopterygii</taxon>
        <taxon>Teleostei</taxon>
        <taxon>Ostariophysi</taxon>
        <taxon>Characiformes</taxon>
        <taxon>Characoidei</taxon>
        <taxon>Acestrorhamphidae</taxon>
        <taxon>Acestrorhamphinae</taxon>
        <taxon>Astyanax</taxon>
    </lineage>
</organism>
<accession>A0A8B9KBC3</accession>
<protein>
    <submittedName>
        <fullName evidence="2">Uncharacterized protein</fullName>
    </submittedName>
</protein>